<keyword evidence="6 8" id="KW-0460">Magnesium</keyword>
<feature type="domain" description="S1 motif" evidence="9">
    <location>
        <begin position="621"/>
        <end position="689"/>
    </location>
</feature>
<proteinExistence type="inferred from homology"/>
<dbReference type="CDD" id="cd11363">
    <property type="entry name" value="RNase_PH_PNPase_1"/>
    <property type="match status" value="1"/>
</dbReference>
<dbReference type="InterPro" id="IPR015848">
    <property type="entry name" value="PNPase_PH_RNA-bd_bac/org-type"/>
</dbReference>
<dbReference type="PANTHER" id="PTHR11252">
    <property type="entry name" value="POLYRIBONUCLEOTIDE NUCLEOTIDYLTRANSFERASE"/>
    <property type="match status" value="1"/>
</dbReference>
<organism evidence="10 11">
    <name type="scientific">candidate division WOR-3 bacterium</name>
    <dbReference type="NCBI Taxonomy" id="2052148"/>
    <lineage>
        <taxon>Bacteria</taxon>
        <taxon>Bacteria division WOR-3</taxon>
    </lineage>
</organism>
<dbReference type="GO" id="GO:0004654">
    <property type="term" value="F:polyribonucleotide nucleotidyltransferase activity"/>
    <property type="evidence" value="ECO:0007669"/>
    <property type="project" value="UniProtKB-UniRule"/>
</dbReference>
<dbReference type="SMART" id="SM00322">
    <property type="entry name" value="KH"/>
    <property type="match status" value="1"/>
</dbReference>
<evidence type="ECO:0000313" key="10">
    <source>
        <dbReference type="EMBL" id="HAF07079.1"/>
    </source>
</evidence>
<dbReference type="GO" id="GO:0000175">
    <property type="term" value="F:3'-5'-RNA exonuclease activity"/>
    <property type="evidence" value="ECO:0007669"/>
    <property type="project" value="TreeGrafter"/>
</dbReference>
<dbReference type="InterPro" id="IPR020568">
    <property type="entry name" value="Ribosomal_Su5_D2-typ_SF"/>
</dbReference>
<dbReference type="FunFam" id="3.30.1370.10:FF:000001">
    <property type="entry name" value="Polyribonucleotide nucleotidyltransferase"/>
    <property type="match status" value="1"/>
</dbReference>
<keyword evidence="5 8" id="KW-0479">Metal-binding</keyword>
<dbReference type="HAMAP" id="MF_01595">
    <property type="entry name" value="PNPase"/>
    <property type="match status" value="1"/>
</dbReference>
<comment type="function">
    <text evidence="8">Involved in mRNA degradation. Catalyzes the phosphorolysis of single-stranded polyribonucleotides processively in the 3'- to 5'-direction.</text>
</comment>
<keyword evidence="7 8" id="KW-0694">RNA-binding</keyword>
<comment type="catalytic activity">
    <reaction evidence="8">
        <text>RNA(n+1) + phosphate = RNA(n) + a ribonucleoside 5'-diphosphate</text>
        <dbReference type="Rhea" id="RHEA:22096"/>
        <dbReference type="Rhea" id="RHEA-COMP:14527"/>
        <dbReference type="Rhea" id="RHEA-COMP:17342"/>
        <dbReference type="ChEBI" id="CHEBI:43474"/>
        <dbReference type="ChEBI" id="CHEBI:57930"/>
        <dbReference type="ChEBI" id="CHEBI:140395"/>
        <dbReference type="EC" id="2.7.7.8"/>
    </reaction>
</comment>
<dbReference type="InterPro" id="IPR004087">
    <property type="entry name" value="KH_dom"/>
</dbReference>
<dbReference type="NCBIfam" id="TIGR03591">
    <property type="entry name" value="polynuc_phos"/>
    <property type="match status" value="1"/>
</dbReference>
<evidence type="ECO:0000256" key="8">
    <source>
        <dbReference type="HAMAP-Rule" id="MF_01595"/>
    </source>
</evidence>
<keyword evidence="3 8" id="KW-0808">Transferase</keyword>
<dbReference type="Pfam" id="PF03726">
    <property type="entry name" value="PNPase"/>
    <property type="match status" value="1"/>
</dbReference>
<dbReference type="GO" id="GO:0003723">
    <property type="term" value="F:RNA binding"/>
    <property type="evidence" value="ECO:0007669"/>
    <property type="project" value="UniProtKB-UniRule"/>
</dbReference>
<dbReference type="CDD" id="cd04472">
    <property type="entry name" value="S1_PNPase"/>
    <property type="match status" value="1"/>
</dbReference>
<dbReference type="NCBIfam" id="NF008805">
    <property type="entry name" value="PRK11824.1"/>
    <property type="match status" value="1"/>
</dbReference>
<dbReference type="Pfam" id="PF01138">
    <property type="entry name" value="RNase_PH"/>
    <property type="match status" value="2"/>
</dbReference>
<comment type="cofactor">
    <cofactor evidence="8">
        <name>Mg(2+)</name>
        <dbReference type="ChEBI" id="CHEBI:18420"/>
    </cofactor>
</comment>
<dbReference type="Gene3D" id="3.30.1370.10">
    <property type="entry name" value="K Homology domain, type 1"/>
    <property type="match status" value="1"/>
</dbReference>
<dbReference type="PANTHER" id="PTHR11252:SF0">
    <property type="entry name" value="POLYRIBONUCLEOTIDE NUCLEOTIDYLTRANSFERASE 1, MITOCHONDRIAL"/>
    <property type="match status" value="1"/>
</dbReference>
<evidence type="ECO:0000259" key="9">
    <source>
        <dbReference type="PROSITE" id="PS50126"/>
    </source>
</evidence>
<evidence type="ECO:0000256" key="3">
    <source>
        <dbReference type="ARBA" id="ARBA00022679"/>
    </source>
</evidence>
<evidence type="ECO:0000313" key="11">
    <source>
        <dbReference type="Proteomes" id="UP000262454"/>
    </source>
</evidence>
<dbReference type="SUPFAM" id="SSF54211">
    <property type="entry name" value="Ribosomal protein S5 domain 2-like"/>
    <property type="match status" value="2"/>
</dbReference>
<keyword evidence="2 8" id="KW-0963">Cytoplasm</keyword>
<dbReference type="SUPFAM" id="SSF55666">
    <property type="entry name" value="Ribonuclease PH domain 2-like"/>
    <property type="match status" value="2"/>
</dbReference>
<evidence type="ECO:0000256" key="6">
    <source>
        <dbReference type="ARBA" id="ARBA00022842"/>
    </source>
</evidence>
<evidence type="ECO:0000256" key="4">
    <source>
        <dbReference type="ARBA" id="ARBA00022695"/>
    </source>
</evidence>
<dbReference type="FunFam" id="2.40.50.140:FF:000189">
    <property type="entry name" value="Polyribonucleotide nucleotidyltransferase, putative"/>
    <property type="match status" value="1"/>
</dbReference>
<dbReference type="InterPro" id="IPR036612">
    <property type="entry name" value="KH_dom_type_1_sf"/>
</dbReference>
<dbReference type="PROSITE" id="PS50889">
    <property type="entry name" value="S4"/>
    <property type="match status" value="1"/>
</dbReference>
<dbReference type="FunFam" id="3.30.230.70:FF:000001">
    <property type="entry name" value="Polyribonucleotide nucleotidyltransferase"/>
    <property type="match status" value="1"/>
</dbReference>
<dbReference type="Gene3D" id="2.40.50.140">
    <property type="entry name" value="Nucleic acid-binding proteins"/>
    <property type="match status" value="1"/>
</dbReference>
<dbReference type="GO" id="GO:0005829">
    <property type="term" value="C:cytosol"/>
    <property type="evidence" value="ECO:0007669"/>
    <property type="project" value="TreeGrafter"/>
</dbReference>
<dbReference type="PROSITE" id="PS50084">
    <property type="entry name" value="KH_TYPE_1"/>
    <property type="match status" value="1"/>
</dbReference>
<dbReference type="Gene3D" id="3.30.230.70">
    <property type="entry name" value="GHMP Kinase, N-terminal domain"/>
    <property type="match status" value="2"/>
</dbReference>
<dbReference type="SUPFAM" id="SSF46915">
    <property type="entry name" value="Polynucleotide phosphorylase/guanosine pentaphosphate synthase (PNPase/GPSI), domain 3"/>
    <property type="match status" value="1"/>
</dbReference>
<dbReference type="Pfam" id="PF03725">
    <property type="entry name" value="RNase_PH_C"/>
    <property type="match status" value="1"/>
</dbReference>
<dbReference type="InterPro" id="IPR012162">
    <property type="entry name" value="PNPase"/>
</dbReference>
<evidence type="ECO:0000256" key="5">
    <source>
        <dbReference type="ARBA" id="ARBA00022723"/>
    </source>
</evidence>
<dbReference type="CDD" id="cd11364">
    <property type="entry name" value="RNase_PH_PNPase_2"/>
    <property type="match status" value="1"/>
</dbReference>
<dbReference type="EC" id="2.7.7.8" evidence="8"/>
<comment type="caution">
    <text evidence="10">The sequence shown here is derived from an EMBL/GenBank/DDBJ whole genome shotgun (WGS) entry which is preliminary data.</text>
</comment>
<evidence type="ECO:0000256" key="1">
    <source>
        <dbReference type="ARBA" id="ARBA00007404"/>
    </source>
</evidence>
<dbReference type="SMART" id="SM00316">
    <property type="entry name" value="S1"/>
    <property type="match status" value="1"/>
</dbReference>
<evidence type="ECO:0000256" key="2">
    <source>
        <dbReference type="ARBA" id="ARBA00022490"/>
    </source>
</evidence>
<dbReference type="PIRSF" id="PIRSF005499">
    <property type="entry name" value="PNPase"/>
    <property type="match status" value="1"/>
</dbReference>
<dbReference type="AlphaFoldDB" id="A0A348MJ53"/>
<dbReference type="SUPFAM" id="SSF50249">
    <property type="entry name" value="Nucleic acid-binding proteins"/>
    <property type="match status" value="1"/>
</dbReference>
<keyword evidence="4 8" id="KW-0548">Nucleotidyltransferase</keyword>
<dbReference type="InterPro" id="IPR027408">
    <property type="entry name" value="PNPase/RNase_PH_dom_sf"/>
</dbReference>
<dbReference type="GO" id="GO:0006402">
    <property type="term" value="P:mRNA catabolic process"/>
    <property type="evidence" value="ECO:0007669"/>
    <property type="project" value="UniProtKB-UniRule"/>
</dbReference>
<comment type="similarity">
    <text evidence="1 8">Belongs to the polyribonucleotide nucleotidyltransferase family.</text>
</comment>
<comment type="subcellular location">
    <subcellularLocation>
        <location evidence="8">Cytoplasm</location>
    </subcellularLocation>
</comment>
<dbReference type="GO" id="GO:0000287">
    <property type="term" value="F:magnesium ion binding"/>
    <property type="evidence" value="ECO:0007669"/>
    <property type="project" value="UniProtKB-UniRule"/>
</dbReference>
<dbReference type="InterPro" id="IPR004088">
    <property type="entry name" value="KH_dom_type_1"/>
</dbReference>
<dbReference type="Proteomes" id="UP000262454">
    <property type="component" value="Unassembled WGS sequence"/>
</dbReference>
<dbReference type="InterPro" id="IPR036456">
    <property type="entry name" value="PNPase_PH_RNA-bd_sf"/>
</dbReference>
<sequence>MEEKIVSGPYGRFNLEISTGKLAKQANGSVVVKLNENILLVTSVASKMKKEGQDFFPLTVDYREKYFATGKIPGGFFKREGKPRDREILASRLIDRPIRPLFPDDFINETQIIATLFSADGKMDTDVLGVIGASASLMISDIPFKGPVGACRVALVDGQLIDSPTFEELGDADLELVLAGTETTVTTIEASANEVSEEDMLKAIEFGHKIIRQSIELQKKLISQFEIKKMEYEPFVIPQELKDKIKELTTERLKVLNNIFEKQKRNQEFDKLVKEVVDKLKDEYEDCVGLIPSLIEDNRKEMIRERIIKEGIRLDGRKVNEIRKITCEVGIMPRTHGSALFTRGETQSLACLTLGTASDEQVIEDLEGESKKSFMLHYNFPPFSVGEVSPLRGPGRREIGHGFLAEKSLQAVIPSEEIFPYTIRIVSEILESNGSSSMASVCSGSLSLMDAGVPIKCHVAGIAMGLIVEKENEPVILSDIMGEEDHYGDMDFKVAGTREGITGLQLDTKIEGISIDILRKGFYQAKEGREFILNIMEKTISKPREQLSQYAPRLIQFTIDKDKIGLVIGPGGKMIRSIIEKTGVKVEIDDTGKVTIASTDLASGDEAKRMIESLVKDIEMGEIYEGKVTKITNFGAFIELLPGKEALMHISQFSHERVNDLNEHLKVGDKVSVKVINVDDNGKVNVSRKVLIQNDNPNQNEVQPRHHYRKFGRKDYKKDGS</sequence>
<dbReference type="InterPro" id="IPR012340">
    <property type="entry name" value="NA-bd_OB-fold"/>
</dbReference>
<reference evidence="10 11" key="1">
    <citation type="journal article" date="2018" name="Nat. Biotechnol.">
        <title>A standardized bacterial taxonomy based on genome phylogeny substantially revises the tree of life.</title>
        <authorList>
            <person name="Parks D.H."/>
            <person name="Chuvochina M."/>
            <person name="Waite D.W."/>
            <person name="Rinke C."/>
            <person name="Skarshewski A."/>
            <person name="Chaumeil P.A."/>
            <person name="Hugenholtz P."/>
        </authorList>
    </citation>
    <scope>NUCLEOTIDE SEQUENCE [LARGE SCALE GENOMIC DNA]</scope>
    <source>
        <strain evidence="10">UBA7921</strain>
    </source>
</reference>
<dbReference type="InterPro" id="IPR001247">
    <property type="entry name" value="ExoRNase_PH_dom1"/>
</dbReference>
<dbReference type="Pfam" id="PF00575">
    <property type="entry name" value="S1"/>
    <property type="match status" value="1"/>
</dbReference>
<gene>
    <name evidence="8 10" type="primary">pnp</name>
    <name evidence="10" type="ORF">DCG82_01580</name>
</gene>
<evidence type="ECO:0000256" key="7">
    <source>
        <dbReference type="ARBA" id="ARBA00022884"/>
    </source>
</evidence>
<dbReference type="CDD" id="cd02393">
    <property type="entry name" value="KH-I_PNPase"/>
    <property type="match status" value="1"/>
</dbReference>
<protein>
    <recommendedName>
        <fullName evidence="8">Polyribonucleotide nucleotidyltransferase</fullName>
        <ecNumber evidence="8">2.7.7.8</ecNumber>
    </recommendedName>
    <alternativeName>
        <fullName evidence="8">Polynucleotide phosphorylase</fullName>
        <shortName evidence="8">PNPase</shortName>
    </alternativeName>
</protein>
<dbReference type="PROSITE" id="PS50126">
    <property type="entry name" value="S1"/>
    <property type="match status" value="1"/>
</dbReference>
<dbReference type="Pfam" id="PF00013">
    <property type="entry name" value="KH_1"/>
    <property type="match status" value="1"/>
</dbReference>
<dbReference type="InterPro" id="IPR003029">
    <property type="entry name" value="S1_domain"/>
</dbReference>
<dbReference type="InterPro" id="IPR036345">
    <property type="entry name" value="ExoRNase_PH_dom2_sf"/>
</dbReference>
<dbReference type="InterPro" id="IPR015847">
    <property type="entry name" value="ExoRNase_PH_dom2"/>
</dbReference>
<dbReference type="SUPFAM" id="SSF54791">
    <property type="entry name" value="Eukaryotic type KH-domain (KH-domain type I)"/>
    <property type="match status" value="1"/>
</dbReference>
<accession>A0A348MJ53</accession>
<feature type="binding site" evidence="8">
    <location>
        <position position="491"/>
    </location>
    <ligand>
        <name>Mg(2+)</name>
        <dbReference type="ChEBI" id="CHEBI:18420"/>
    </ligand>
</feature>
<dbReference type="EMBL" id="DMCX01000013">
    <property type="protein sequence ID" value="HAF07079.1"/>
    <property type="molecule type" value="Genomic_DNA"/>
</dbReference>
<name>A0A348MJ53_UNCW3</name>
<dbReference type="GO" id="GO:0006396">
    <property type="term" value="P:RNA processing"/>
    <property type="evidence" value="ECO:0007669"/>
    <property type="project" value="InterPro"/>
</dbReference>
<feature type="binding site" evidence="8">
    <location>
        <position position="485"/>
    </location>
    <ligand>
        <name>Mg(2+)</name>
        <dbReference type="ChEBI" id="CHEBI:18420"/>
    </ligand>
</feature>
<dbReference type="FunFam" id="3.30.230.70:FF:000002">
    <property type="entry name" value="Polyribonucleotide nucleotidyltransferase"/>
    <property type="match status" value="1"/>
</dbReference>